<dbReference type="EMBL" id="CP016545">
    <property type="protein sequence ID" value="ANU07144.1"/>
    <property type="molecule type" value="Genomic_DNA"/>
</dbReference>
<keyword evidence="2" id="KW-0808">Transferase</keyword>
<gene>
    <name evidence="2" type="primary">mshA_2</name>
    <name evidence="2" type="ORF">A6F65_00826</name>
</gene>
<sequence length="385" mass="41118">MADRIGVRGKPHILHVSGDFPDPIAPAKTPVIRTLLHLTRDDFDHRVISLNRHSPPVTKWLYPRLEVRAGTAEDRVLPISYTAPPHGLHHHRMLEQLGDWIARHCVQDGKPDLLLGHKLGIEGIAVARAANRLGIPYALSIQGNTDQRILAARPDLRRRLARIYHGASHVFPFTPWVKKAVESRLGARDGGVTLLPCAMARDDMLAPVAGDGGIVTAFHLRNAGIKNLGALAAAARQASVPLTVIGGGSEAEAEAARTLAGPDIEFAGAVDNARIAARFNAASGFAMPSRRESFGLVFVEALFAGCPIAYPAGAAVDGYFDDCPFALRVDASDSGAIADALRTLVASEAPLKQALAEWQQGEAARRFTRPAIAAAFATGLRGAMR</sequence>
<dbReference type="Proteomes" id="UP000092698">
    <property type="component" value="Chromosome"/>
</dbReference>
<dbReference type="InterPro" id="IPR028098">
    <property type="entry name" value="Glyco_trans_4-like_N"/>
</dbReference>
<keyword evidence="2" id="KW-0328">Glycosyltransferase</keyword>
<dbReference type="EC" id="2.4.1.250" evidence="2"/>
<dbReference type="OrthoDB" id="9790710at2"/>
<dbReference type="Pfam" id="PF13579">
    <property type="entry name" value="Glyco_trans_4_4"/>
    <property type="match status" value="1"/>
</dbReference>
<dbReference type="STRING" id="645517.A6F65_00826"/>
<protein>
    <submittedName>
        <fullName evidence="2">D-inositol-3-phosphate glycosyltransferase</fullName>
        <ecNumber evidence="2">2.4.1.250</ecNumber>
    </submittedName>
</protein>
<organism evidence="2 3">
    <name type="scientific">Paraurantiacibacter namhicola</name>
    <dbReference type="NCBI Taxonomy" id="645517"/>
    <lineage>
        <taxon>Bacteria</taxon>
        <taxon>Pseudomonadati</taxon>
        <taxon>Pseudomonadota</taxon>
        <taxon>Alphaproteobacteria</taxon>
        <taxon>Sphingomonadales</taxon>
        <taxon>Erythrobacteraceae</taxon>
        <taxon>Paraurantiacibacter</taxon>
    </lineage>
</organism>
<dbReference type="CDD" id="cd03801">
    <property type="entry name" value="GT4_PimA-like"/>
    <property type="match status" value="1"/>
</dbReference>
<keyword evidence="3" id="KW-1185">Reference proteome</keyword>
<dbReference type="SUPFAM" id="SSF53756">
    <property type="entry name" value="UDP-Glycosyltransferase/glycogen phosphorylase"/>
    <property type="match status" value="1"/>
</dbReference>
<dbReference type="PANTHER" id="PTHR45947">
    <property type="entry name" value="SULFOQUINOVOSYL TRANSFERASE SQD2"/>
    <property type="match status" value="1"/>
</dbReference>
<evidence type="ECO:0000313" key="2">
    <source>
        <dbReference type="EMBL" id="ANU07144.1"/>
    </source>
</evidence>
<dbReference type="PANTHER" id="PTHR45947:SF3">
    <property type="entry name" value="SULFOQUINOVOSYL TRANSFERASE SQD2"/>
    <property type="match status" value="1"/>
</dbReference>
<name>A0A1C7D6Q6_9SPHN</name>
<reference evidence="2 3" key="1">
    <citation type="submission" date="2016-07" db="EMBL/GenBank/DDBJ databases">
        <title>Complete genome sequence of Altererythrobacter namhicola JCM 16345T, containing esterase-encoding genes.</title>
        <authorList>
            <person name="Cheng H."/>
            <person name="Wu Y.-H."/>
            <person name="Jian S.-L."/>
            <person name="Huo Y.-Y."/>
            <person name="Wang C.-S."/>
            <person name="Xu X.-W."/>
        </authorList>
    </citation>
    <scope>NUCLEOTIDE SEQUENCE [LARGE SCALE GENOMIC DNA]</scope>
    <source>
        <strain evidence="2 3">JCM 16345</strain>
    </source>
</reference>
<dbReference type="KEGG" id="anh:A6F65_00826"/>
<evidence type="ECO:0000313" key="3">
    <source>
        <dbReference type="Proteomes" id="UP000092698"/>
    </source>
</evidence>
<dbReference type="PATRIC" id="fig|645517.4.peg.826"/>
<proteinExistence type="predicted"/>
<dbReference type="AlphaFoldDB" id="A0A1C7D6Q6"/>
<evidence type="ECO:0000259" key="1">
    <source>
        <dbReference type="Pfam" id="PF13579"/>
    </source>
</evidence>
<dbReference type="RefSeq" id="WP_067786207.1">
    <property type="nucleotide sequence ID" value="NZ_CP016545.1"/>
</dbReference>
<dbReference type="Pfam" id="PF13692">
    <property type="entry name" value="Glyco_trans_1_4"/>
    <property type="match status" value="1"/>
</dbReference>
<dbReference type="Gene3D" id="3.40.50.2000">
    <property type="entry name" value="Glycogen Phosphorylase B"/>
    <property type="match status" value="2"/>
</dbReference>
<dbReference type="InterPro" id="IPR050194">
    <property type="entry name" value="Glycosyltransferase_grp1"/>
</dbReference>
<feature type="domain" description="Glycosyltransferase subfamily 4-like N-terminal" evidence="1">
    <location>
        <begin position="38"/>
        <end position="197"/>
    </location>
</feature>
<dbReference type="GO" id="GO:0102710">
    <property type="term" value="F:D-inositol-3-phosphate glycosyltransferase activity"/>
    <property type="evidence" value="ECO:0007669"/>
    <property type="project" value="UniProtKB-EC"/>
</dbReference>
<accession>A0A1C7D6Q6</accession>